<dbReference type="PROSITE" id="PS50297">
    <property type="entry name" value="ANK_REP_REGION"/>
    <property type="match status" value="4"/>
</dbReference>
<evidence type="ECO:0000256" key="6">
    <source>
        <dbReference type="ARBA" id="ARBA00023043"/>
    </source>
</evidence>
<proteinExistence type="inferred from homology"/>
<feature type="repeat" description="ANK" evidence="12">
    <location>
        <begin position="150"/>
        <end position="182"/>
    </location>
</feature>
<feature type="repeat" description="ANK" evidence="12">
    <location>
        <begin position="116"/>
        <end position="140"/>
    </location>
</feature>
<evidence type="ECO:0000256" key="12">
    <source>
        <dbReference type="PROSITE-ProRule" id="PRU00023"/>
    </source>
</evidence>
<dbReference type="InterPro" id="IPR036770">
    <property type="entry name" value="Ankyrin_rpt-contain_sf"/>
</dbReference>
<dbReference type="InterPro" id="IPR002110">
    <property type="entry name" value="Ankyrin_rpt"/>
</dbReference>
<keyword evidence="5" id="KW-0528">Neurotoxin</keyword>
<dbReference type="GO" id="GO:0044218">
    <property type="term" value="C:other organism cell membrane"/>
    <property type="evidence" value="ECO:0007669"/>
    <property type="project" value="UniProtKB-KW"/>
</dbReference>
<evidence type="ECO:0000256" key="10">
    <source>
        <dbReference type="ARBA" id="ARBA00049715"/>
    </source>
</evidence>
<dbReference type="Pfam" id="PF13637">
    <property type="entry name" value="Ank_4"/>
    <property type="match status" value="1"/>
</dbReference>
<dbReference type="VEuPathDB" id="VectorBase:LDEU000465"/>
<evidence type="ECO:0000313" key="13">
    <source>
        <dbReference type="EMBL" id="RWS31568.1"/>
    </source>
</evidence>
<keyword evidence="7" id="KW-0472">Membrane</keyword>
<dbReference type="Pfam" id="PF00023">
    <property type="entry name" value="Ank"/>
    <property type="match status" value="1"/>
</dbReference>
<evidence type="ECO:0000256" key="4">
    <source>
        <dbReference type="ARBA" id="ARBA00022737"/>
    </source>
</evidence>
<comment type="caution">
    <text evidence="13">The sequence shown here is derived from an EMBL/GenBank/DDBJ whole genome shotgun (WGS) entry which is preliminary data.</text>
</comment>
<keyword evidence="5" id="KW-0800">Toxin</keyword>
<evidence type="ECO:0000256" key="9">
    <source>
        <dbReference type="ARBA" id="ARBA00049657"/>
    </source>
</evidence>
<evidence type="ECO:0000256" key="8">
    <source>
        <dbReference type="ARBA" id="ARBA00023298"/>
    </source>
</evidence>
<dbReference type="PANTHER" id="PTHR24198:SF165">
    <property type="entry name" value="ANKYRIN REPEAT-CONTAINING PROTEIN-RELATED"/>
    <property type="match status" value="1"/>
</dbReference>
<evidence type="ECO:0000256" key="3">
    <source>
        <dbReference type="ARBA" id="ARBA00022537"/>
    </source>
</evidence>
<comment type="subcellular location">
    <subcellularLocation>
        <location evidence="1">Target cell membrane</location>
    </subcellularLocation>
</comment>
<dbReference type="SUPFAM" id="SSF48403">
    <property type="entry name" value="Ankyrin repeat"/>
    <property type="match status" value="2"/>
</dbReference>
<evidence type="ECO:0000313" key="14">
    <source>
        <dbReference type="Proteomes" id="UP000288716"/>
    </source>
</evidence>
<feature type="repeat" description="ANK" evidence="12">
    <location>
        <begin position="83"/>
        <end position="115"/>
    </location>
</feature>
<comment type="subunit">
    <text evidence="10">Homotetramer in membranes.</text>
</comment>
<dbReference type="GO" id="GO:0006887">
    <property type="term" value="P:exocytosis"/>
    <property type="evidence" value="ECO:0007669"/>
    <property type="project" value="UniProtKB-KW"/>
</dbReference>
<keyword evidence="2" id="KW-0268">Exocytosis</keyword>
<dbReference type="Gene3D" id="1.25.40.20">
    <property type="entry name" value="Ankyrin repeat-containing domain"/>
    <property type="match status" value="4"/>
</dbReference>
<keyword evidence="5" id="KW-0638">Presynaptic neurotoxin</keyword>
<dbReference type="STRING" id="299467.A0A443SVM0"/>
<name>A0A443SVM0_9ACAR</name>
<dbReference type="Proteomes" id="UP000288716">
    <property type="component" value="Unassembled WGS sequence"/>
</dbReference>
<evidence type="ECO:0000256" key="2">
    <source>
        <dbReference type="ARBA" id="ARBA00022483"/>
    </source>
</evidence>
<dbReference type="PANTHER" id="PTHR24198">
    <property type="entry name" value="ANKYRIN REPEAT AND PROTEIN KINASE DOMAIN-CONTAINING PROTEIN"/>
    <property type="match status" value="1"/>
</dbReference>
<evidence type="ECO:0000256" key="1">
    <source>
        <dbReference type="ARBA" id="ARBA00004175"/>
    </source>
</evidence>
<accession>A0A443SVM0</accession>
<organism evidence="13 14">
    <name type="scientific">Leptotrombidium deliense</name>
    <dbReference type="NCBI Taxonomy" id="299467"/>
    <lineage>
        <taxon>Eukaryota</taxon>
        <taxon>Metazoa</taxon>
        <taxon>Ecdysozoa</taxon>
        <taxon>Arthropoda</taxon>
        <taxon>Chelicerata</taxon>
        <taxon>Arachnida</taxon>
        <taxon>Acari</taxon>
        <taxon>Acariformes</taxon>
        <taxon>Trombidiformes</taxon>
        <taxon>Prostigmata</taxon>
        <taxon>Anystina</taxon>
        <taxon>Parasitengona</taxon>
        <taxon>Trombiculoidea</taxon>
        <taxon>Trombiculidae</taxon>
        <taxon>Leptotrombidium</taxon>
    </lineage>
</organism>
<dbReference type="EMBL" id="NCKV01000127">
    <property type="protein sequence ID" value="RWS31568.1"/>
    <property type="molecule type" value="Genomic_DNA"/>
</dbReference>
<dbReference type="GO" id="GO:0005737">
    <property type="term" value="C:cytoplasm"/>
    <property type="evidence" value="ECO:0007669"/>
    <property type="project" value="TreeGrafter"/>
</dbReference>
<evidence type="ECO:0000256" key="11">
    <source>
        <dbReference type="ARBA" id="ARBA00049811"/>
    </source>
</evidence>
<keyword evidence="3" id="KW-1052">Target cell membrane</keyword>
<dbReference type="GO" id="GO:0044231">
    <property type="term" value="C:host cell presynaptic membrane"/>
    <property type="evidence" value="ECO:0007669"/>
    <property type="project" value="UniProtKB-KW"/>
</dbReference>
<comment type="similarity">
    <text evidence="9">Belongs to the cationic peptide 01 (latrotoxin) family. 03 (alpha-latrotoxin) subfamily.</text>
</comment>
<protein>
    <recommendedName>
        <fullName evidence="11">Alpha-latrotoxin</fullName>
    </recommendedName>
</protein>
<dbReference type="OrthoDB" id="6422058at2759"/>
<gene>
    <name evidence="13" type="ORF">B4U80_07659</name>
</gene>
<keyword evidence="8" id="KW-1053">Target membrane</keyword>
<sequence length="341" mass="38081">MDSLSKQTRVLFVKNVLKAIRADSVESLRTCLQSTSVNVSNAILDANSNTAIHCCARFTALECLRYLIHREKSDINVDAVNKEGKTALHEAAIIGNADIVKLLLSNGWNVDAIKRGDWTPLMLAVASSHFEVVKILIEIGRANTRLVNKDGWNCFHLAARSGNLSIVRFLLHFDNDLCKNKSYNNRTPLHSCALQGHYSVAQHLITNECVENVDEIDVCGNTPFIEAIISSCTNICRLLIAHNCDPLITDSLQRNALHIAAECNAVESVVYLITELHFTVDKQCPRNGFTALHYAAKEGHENVIRVLKQFHCDLSIRDNKQRLPSDIAITFKHNHCVHLLN</sequence>
<evidence type="ECO:0000256" key="7">
    <source>
        <dbReference type="ARBA" id="ARBA00023136"/>
    </source>
</evidence>
<dbReference type="AlphaFoldDB" id="A0A443SVM0"/>
<feature type="repeat" description="ANK" evidence="12">
    <location>
        <begin position="287"/>
        <end position="319"/>
    </location>
</feature>
<keyword evidence="4" id="KW-0677">Repeat</keyword>
<dbReference type="PROSITE" id="PS50088">
    <property type="entry name" value="ANK_REPEAT"/>
    <property type="match status" value="4"/>
</dbReference>
<evidence type="ECO:0000256" key="5">
    <source>
        <dbReference type="ARBA" id="ARBA00023028"/>
    </source>
</evidence>
<reference evidence="13 14" key="1">
    <citation type="journal article" date="2018" name="Gigascience">
        <title>Genomes of trombidid mites reveal novel predicted allergens and laterally-transferred genes associated with secondary metabolism.</title>
        <authorList>
            <person name="Dong X."/>
            <person name="Chaisiri K."/>
            <person name="Xia D."/>
            <person name="Armstrong S.D."/>
            <person name="Fang Y."/>
            <person name="Donnelly M.J."/>
            <person name="Kadowaki T."/>
            <person name="McGarry J.W."/>
            <person name="Darby A.C."/>
            <person name="Makepeace B.L."/>
        </authorList>
    </citation>
    <scope>NUCLEOTIDE SEQUENCE [LARGE SCALE GENOMIC DNA]</scope>
    <source>
        <strain evidence="13">UoL-UT</strain>
    </source>
</reference>
<dbReference type="SMART" id="SM00248">
    <property type="entry name" value="ANK"/>
    <property type="match status" value="8"/>
</dbReference>
<keyword evidence="6 12" id="KW-0040">ANK repeat</keyword>
<keyword evidence="14" id="KW-1185">Reference proteome</keyword>
<dbReference type="Pfam" id="PF12796">
    <property type="entry name" value="Ank_2"/>
    <property type="match status" value="3"/>
</dbReference>